<dbReference type="EMBL" id="AP027081">
    <property type="protein sequence ID" value="BDU77991.1"/>
    <property type="molecule type" value="Genomic_DNA"/>
</dbReference>
<dbReference type="EMBL" id="AP027081">
    <property type="protein sequence ID" value="BDU75426.1"/>
    <property type="molecule type" value="Genomic_DNA"/>
</dbReference>
<dbReference type="SUPFAM" id="SSF53098">
    <property type="entry name" value="Ribonuclease H-like"/>
    <property type="match status" value="1"/>
</dbReference>
<dbReference type="Proteomes" id="UP001228113">
    <property type="component" value="Chromosome"/>
</dbReference>
<sequence length="464" mass="51738">MRVWYHCSRVIGVTQRVTRMEIKFIKSEKMELVGGAGLALVGQILNRCTTLGKDLTRQFPKRTGAVPTGDVALAYVATLCTGKSDFEAVSTLEDKVLAPESLGLQAFPSPVTVRQRLDEGADLYMPYVQKATGDLLRKSKAPITALSTGHVALDVDVTPLDNSNSKKEGIGWTYKQFEGYAPIAAYLGEEGWALGFELREGTQHSQKETPAFLARVSALAKKLVSGRRILLRMDSGNDALENYALAAEEGIDYLVKHNWRTENLEVWADKAAGMPESAWSHPREGKRVVRFSERMERTVKFKGEERVVRYRMVVEVSERTTDAKGNALLLPLVGVDAWITSLDLPEADVVAIYRDHGTSEQFHSEMKGELDLERLPSGKFMTNALILEMGVLAYNVLRLMGQIGLKGYKQRHESKRRRIRTVIQELLCVAARVVHHAGQVAYKFGRTCLAFDRLVLLRAHFCGA</sequence>
<dbReference type="InterPro" id="IPR047960">
    <property type="entry name" value="Transpos_IS1380"/>
</dbReference>
<dbReference type="KEGG" id="msea:METESE_06900"/>
<organism evidence="2 6">
    <name type="scientific">Mesoterricola sediminis</name>
    <dbReference type="NCBI Taxonomy" id="2927980"/>
    <lineage>
        <taxon>Bacteria</taxon>
        <taxon>Pseudomonadati</taxon>
        <taxon>Acidobacteriota</taxon>
        <taxon>Holophagae</taxon>
        <taxon>Holophagales</taxon>
        <taxon>Holophagaceae</taxon>
        <taxon>Mesoterricola</taxon>
    </lineage>
</organism>
<evidence type="ECO:0000313" key="6">
    <source>
        <dbReference type="Proteomes" id="UP001228113"/>
    </source>
</evidence>
<evidence type="ECO:0000313" key="4">
    <source>
        <dbReference type="EMBL" id="BDU77991.1"/>
    </source>
</evidence>
<evidence type="ECO:0000313" key="2">
    <source>
        <dbReference type="EMBL" id="BDU75426.1"/>
    </source>
</evidence>
<dbReference type="EMBL" id="AP027081">
    <property type="protein sequence ID" value="BDU75732.1"/>
    <property type="molecule type" value="Genomic_DNA"/>
</dbReference>
<name>A0AA48KB53_9BACT</name>
<dbReference type="NCBIfam" id="NF033539">
    <property type="entry name" value="transpos_IS1380"/>
    <property type="match status" value="1"/>
</dbReference>
<accession>A0AA48KB53</accession>
<dbReference type="KEGG" id="msea:METESE_30190"/>
<dbReference type="KEGG" id="msea:METESE_29490"/>
<proteinExistence type="predicted"/>
<gene>
    <name evidence="2" type="ORF">METESE_03840</name>
    <name evidence="3" type="ORF">METESE_06900</name>
    <name evidence="4" type="ORF">METESE_29490</name>
    <name evidence="5" type="ORF">METESE_30190</name>
</gene>
<evidence type="ECO:0000259" key="1">
    <source>
        <dbReference type="Pfam" id="PF13701"/>
    </source>
</evidence>
<evidence type="ECO:0000313" key="3">
    <source>
        <dbReference type="EMBL" id="BDU75732.1"/>
    </source>
</evidence>
<feature type="domain" description="Transposase DDE" evidence="1">
    <location>
        <begin position="149"/>
        <end position="450"/>
    </location>
</feature>
<dbReference type="InterPro" id="IPR025668">
    <property type="entry name" value="Tnp_DDE_dom"/>
</dbReference>
<reference evidence="2" key="1">
    <citation type="journal article" date="2023" name="Int. J. Syst. Evol. Microbiol.">
        <title>Mesoterricola silvestris gen. nov., sp. nov., Mesoterricola sediminis sp. nov., Geothrix oryzae sp. nov., Geothrix edaphica sp. nov., Geothrix rubra sp. nov., and Geothrix limicola sp. nov., six novel members of Acidobacteriota isolated from soils.</title>
        <authorList>
            <person name="Itoh H."/>
            <person name="Sugisawa Y."/>
            <person name="Mise K."/>
            <person name="Xu Z."/>
            <person name="Kuniyasu M."/>
            <person name="Ushijima N."/>
            <person name="Kawano K."/>
            <person name="Kobayashi E."/>
            <person name="Shiratori Y."/>
            <person name="Masuda Y."/>
            <person name="Senoo K."/>
        </authorList>
    </citation>
    <scope>NUCLEOTIDE SEQUENCE</scope>
    <source>
        <strain evidence="2">W786</strain>
    </source>
</reference>
<dbReference type="EMBL" id="AP027081">
    <property type="protein sequence ID" value="BDU78061.1"/>
    <property type="molecule type" value="Genomic_DNA"/>
</dbReference>
<dbReference type="Pfam" id="PF13701">
    <property type="entry name" value="DDE_Tnp_1_4"/>
    <property type="match status" value="1"/>
</dbReference>
<evidence type="ECO:0000313" key="5">
    <source>
        <dbReference type="EMBL" id="BDU78061.1"/>
    </source>
</evidence>
<dbReference type="InterPro" id="IPR012337">
    <property type="entry name" value="RNaseH-like_sf"/>
</dbReference>
<protein>
    <recommendedName>
        <fullName evidence="1">Transposase DDE domain-containing protein</fullName>
    </recommendedName>
</protein>
<keyword evidence="6" id="KW-1185">Reference proteome</keyword>
<dbReference type="KEGG" id="msea:METESE_03840"/>
<dbReference type="AlphaFoldDB" id="A0AA48KB53"/>